<comment type="caution">
    <text evidence="1">The sequence shown here is derived from an EMBL/GenBank/DDBJ whole genome shotgun (WGS) entry which is preliminary data.</text>
</comment>
<sequence>MGDDRWPKIHPGRTARAKETSDVVNEKIHSAFRNVKSFPLKRIIIQFWRPVKTSGGAGVLSCYGNPYALSPINHRLRKYRSHSVRVHQGSPLVDLALECELTCFMMLPVFYGLFPVGVIEVSTRFPLHLLVIFNELNVRLKRVDLSISHPDTLSRPCEAITGDWRLAQSEIGKALRVAFASHAITHCQVWICYDTYCGRPWRRKLLGRMESYSVFSPVNRLSSVKLFYHDLHCLPWEKGQGLVGKTLETLQPLLCKNIYKLSDNRGLLVVLSTNTKCTTFFQVCSEGTTCDELLVVDVENSSLGSGSTHVKIFPGNKSSDKKGVKRNSSAAVGMKTAIEGQIELTSINNPDDDDLIIFGVYKVDYRLFFLPSSSTFENFMEKINQEFELNPAGTYMIDYQVLPGEWYSLMDGTYLKSYVSSYRASENIDHIKSRVVALEK</sequence>
<reference evidence="1 2" key="2">
    <citation type="journal article" date="2022" name="Mol. Ecol. Resour.">
        <title>The genomes of chicory, endive, great burdock and yacon provide insights into Asteraceae paleo-polyploidization history and plant inulin production.</title>
        <authorList>
            <person name="Fan W."/>
            <person name="Wang S."/>
            <person name="Wang H."/>
            <person name="Wang A."/>
            <person name="Jiang F."/>
            <person name="Liu H."/>
            <person name="Zhao H."/>
            <person name="Xu D."/>
            <person name="Zhang Y."/>
        </authorList>
    </citation>
    <scope>NUCLEOTIDE SEQUENCE [LARGE SCALE GENOMIC DNA]</scope>
    <source>
        <strain evidence="2">cv. Yunnan</strain>
        <tissue evidence="1">Leaves</tissue>
    </source>
</reference>
<dbReference type="EMBL" id="CM042020">
    <property type="protein sequence ID" value="KAI3821275.1"/>
    <property type="molecule type" value="Genomic_DNA"/>
</dbReference>
<organism evidence="1 2">
    <name type="scientific">Smallanthus sonchifolius</name>
    <dbReference type="NCBI Taxonomy" id="185202"/>
    <lineage>
        <taxon>Eukaryota</taxon>
        <taxon>Viridiplantae</taxon>
        <taxon>Streptophyta</taxon>
        <taxon>Embryophyta</taxon>
        <taxon>Tracheophyta</taxon>
        <taxon>Spermatophyta</taxon>
        <taxon>Magnoliopsida</taxon>
        <taxon>eudicotyledons</taxon>
        <taxon>Gunneridae</taxon>
        <taxon>Pentapetalae</taxon>
        <taxon>asterids</taxon>
        <taxon>campanulids</taxon>
        <taxon>Asterales</taxon>
        <taxon>Asteraceae</taxon>
        <taxon>Asteroideae</taxon>
        <taxon>Heliantheae alliance</taxon>
        <taxon>Millerieae</taxon>
        <taxon>Smallanthus</taxon>
    </lineage>
</organism>
<reference evidence="2" key="1">
    <citation type="journal article" date="2022" name="Mol. Ecol. Resour.">
        <title>The genomes of chicory, endive, great burdock and yacon provide insights into Asteraceae palaeo-polyploidization history and plant inulin production.</title>
        <authorList>
            <person name="Fan W."/>
            <person name="Wang S."/>
            <person name="Wang H."/>
            <person name="Wang A."/>
            <person name="Jiang F."/>
            <person name="Liu H."/>
            <person name="Zhao H."/>
            <person name="Xu D."/>
            <person name="Zhang Y."/>
        </authorList>
    </citation>
    <scope>NUCLEOTIDE SEQUENCE [LARGE SCALE GENOMIC DNA]</scope>
    <source>
        <strain evidence="2">cv. Yunnan</strain>
    </source>
</reference>
<proteinExistence type="predicted"/>
<gene>
    <name evidence="1" type="ORF">L1987_08839</name>
</gene>
<evidence type="ECO:0000313" key="2">
    <source>
        <dbReference type="Proteomes" id="UP001056120"/>
    </source>
</evidence>
<evidence type="ECO:0000313" key="1">
    <source>
        <dbReference type="EMBL" id="KAI3821275.1"/>
    </source>
</evidence>
<name>A0ACB9JNF8_9ASTR</name>
<accession>A0ACB9JNF8</accession>
<dbReference type="Proteomes" id="UP001056120">
    <property type="component" value="Linkage Group LG03"/>
</dbReference>
<protein>
    <submittedName>
        <fullName evidence="1">Uncharacterized protein</fullName>
    </submittedName>
</protein>
<keyword evidence="2" id="KW-1185">Reference proteome</keyword>